<dbReference type="InterPro" id="IPR037523">
    <property type="entry name" value="VOC_core"/>
</dbReference>
<keyword evidence="3" id="KW-1185">Reference proteome</keyword>
<sequence length="240" mass="26538">MFSSVHGDPVAGLAQAQGAGQADDTGADDGNIHCSSYPMANRRSSESFSPVKTNAPIALAQGILCWRRRFFMLDPTYMADILTQRTSGVFMKLERLVPVLDVKDVEASIRFYCETLGFRVHDTVKWAGRTEWALLGTDKVQIMLCASNSTGDNPPSTSGQTVFFLYLDDIEGLRRALAQKGQALPRIQELRNGTAEFLLQDPDGYILWCSRTPTAQHQGFDLAGSQAETWSANQRTRHMS</sequence>
<dbReference type="AlphaFoldDB" id="A0A540VKE7"/>
<dbReference type="OrthoDB" id="9796039at2"/>
<protein>
    <recommendedName>
        <fullName evidence="1">VOC domain-containing protein</fullName>
    </recommendedName>
</protein>
<dbReference type="InParanoid" id="A0A540VKE7"/>
<gene>
    <name evidence="2" type="ORF">FKZ61_04290</name>
</gene>
<dbReference type="EMBL" id="VIGC01000004">
    <property type="protein sequence ID" value="TQE97238.1"/>
    <property type="molecule type" value="Genomic_DNA"/>
</dbReference>
<name>A0A540VKE7_9CHLR</name>
<proteinExistence type="predicted"/>
<reference evidence="2 3" key="1">
    <citation type="submission" date="2019-06" db="EMBL/GenBank/DDBJ databases">
        <title>Genome sequence of Litorilinea aerophila BAA-2444.</title>
        <authorList>
            <person name="Maclea K.S."/>
            <person name="Maurais E.G."/>
            <person name="Iannazzi L.C."/>
        </authorList>
    </citation>
    <scope>NUCLEOTIDE SEQUENCE [LARGE SCALE GENOMIC DNA]</scope>
    <source>
        <strain evidence="2 3">ATCC BAA-2444</strain>
    </source>
</reference>
<evidence type="ECO:0000313" key="3">
    <source>
        <dbReference type="Proteomes" id="UP000317371"/>
    </source>
</evidence>
<dbReference type="PROSITE" id="PS51819">
    <property type="entry name" value="VOC"/>
    <property type="match status" value="1"/>
</dbReference>
<dbReference type="InterPro" id="IPR029068">
    <property type="entry name" value="Glyas_Bleomycin-R_OHBP_Dase"/>
</dbReference>
<accession>A0A540VKE7</accession>
<evidence type="ECO:0000259" key="1">
    <source>
        <dbReference type="PROSITE" id="PS51819"/>
    </source>
</evidence>
<dbReference type="Proteomes" id="UP000317371">
    <property type="component" value="Unassembled WGS sequence"/>
</dbReference>
<feature type="domain" description="VOC" evidence="1">
    <location>
        <begin position="92"/>
        <end position="212"/>
    </location>
</feature>
<evidence type="ECO:0000313" key="2">
    <source>
        <dbReference type="EMBL" id="TQE97238.1"/>
    </source>
</evidence>
<dbReference type="Pfam" id="PF00903">
    <property type="entry name" value="Glyoxalase"/>
    <property type="match status" value="1"/>
</dbReference>
<dbReference type="Gene3D" id="3.10.180.10">
    <property type="entry name" value="2,3-Dihydroxybiphenyl 1,2-Dioxygenase, domain 1"/>
    <property type="match status" value="1"/>
</dbReference>
<organism evidence="2 3">
    <name type="scientific">Litorilinea aerophila</name>
    <dbReference type="NCBI Taxonomy" id="1204385"/>
    <lineage>
        <taxon>Bacteria</taxon>
        <taxon>Bacillati</taxon>
        <taxon>Chloroflexota</taxon>
        <taxon>Caldilineae</taxon>
        <taxon>Caldilineales</taxon>
        <taxon>Caldilineaceae</taxon>
        <taxon>Litorilinea</taxon>
    </lineage>
</organism>
<dbReference type="SUPFAM" id="SSF54593">
    <property type="entry name" value="Glyoxalase/Bleomycin resistance protein/Dihydroxybiphenyl dioxygenase"/>
    <property type="match status" value="1"/>
</dbReference>
<comment type="caution">
    <text evidence="2">The sequence shown here is derived from an EMBL/GenBank/DDBJ whole genome shotgun (WGS) entry which is preliminary data.</text>
</comment>
<dbReference type="InterPro" id="IPR004360">
    <property type="entry name" value="Glyas_Fos-R_dOase_dom"/>
</dbReference>